<evidence type="ECO:0000313" key="2">
    <source>
        <dbReference type="EMBL" id="KAF7312482.1"/>
    </source>
</evidence>
<accession>A0A8H6WC56</accession>
<feature type="compositionally biased region" description="Basic and acidic residues" evidence="1">
    <location>
        <begin position="178"/>
        <end position="189"/>
    </location>
</feature>
<feature type="compositionally biased region" description="Polar residues" evidence="1">
    <location>
        <begin position="131"/>
        <end position="140"/>
    </location>
</feature>
<evidence type="ECO:0000313" key="3">
    <source>
        <dbReference type="Proteomes" id="UP000636479"/>
    </source>
</evidence>
<feature type="compositionally biased region" description="Basic and acidic residues" evidence="1">
    <location>
        <begin position="116"/>
        <end position="128"/>
    </location>
</feature>
<feature type="compositionally biased region" description="Polar residues" evidence="1">
    <location>
        <begin position="9"/>
        <end position="27"/>
    </location>
</feature>
<dbReference type="AlphaFoldDB" id="A0A8H6WC56"/>
<name>A0A8H6WC56_9AGAR</name>
<dbReference type="RefSeq" id="XP_037224590.1">
    <property type="nucleotide sequence ID" value="XM_037359495.1"/>
</dbReference>
<evidence type="ECO:0000256" key="1">
    <source>
        <dbReference type="SAM" id="MobiDB-lite"/>
    </source>
</evidence>
<feature type="compositionally biased region" description="Polar residues" evidence="1">
    <location>
        <begin position="283"/>
        <end position="303"/>
    </location>
</feature>
<proteinExistence type="predicted"/>
<reference evidence="2" key="1">
    <citation type="submission" date="2020-05" db="EMBL/GenBank/DDBJ databases">
        <title>Mycena genomes resolve the evolution of fungal bioluminescence.</title>
        <authorList>
            <person name="Tsai I.J."/>
        </authorList>
    </citation>
    <scope>NUCLEOTIDE SEQUENCE</scope>
    <source>
        <strain evidence="2">171206Taipei</strain>
    </source>
</reference>
<dbReference type="GeneID" id="59342011"/>
<feature type="compositionally biased region" description="Polar residues" evidence="1">
    <location>
        <begin position="92"/>
        <end position="108"/>
    </location>
</feature>
<organism evidence="2 3">
    <name type="scientific">Mycena indigotica</name>
    <dbReference type="NCBI Taxonomy" id="2126181"/>
    <lineage>
        <taxon>Eukaryota</taxon>
        <taxon>Fungi</taxon>
        <taxon>Dikarya</taxon>
        <taxon>Basidiomycota</taxon>
        <taxon>Agaricomycotina</taxon>
        <taxon>Agaricomycetes</taxon>
        <taxon>Agaricomycetidae</taxon>
        <taxon>Agaricales</taxon>
        <taxon>Marasmiineae</taxon>
        <taxon>Mycenaceae</taxon>
        <taxon>Mycena</taxon>
    </lineage>
</organism>
<feature type="region of interest" description="Disordered" evidence="1">
    <location>
        <begin position="1"/>
        <end position="311"/>
    </location>
</feature>
<dbReference type="Proteomes" id="UP000636479">
    <property type="component" value="Unassembled WGS sequence"/>
</dbReference>
<feature type="compositionally biased region" description="Polar residues" evidence="1">
    <location>
        <begin position="211"/>
        <end position="257"/>
    </location>
</feature>
<protein>
    <submittedName>
        <fullName evidence="2">Uncharacterized protein</fullName>
    </submittedName>
</protein>
<sequence>MGPTIPRPFTSTHPSSSAISPKTSPHPNTIYPPDGRPMGPIPGPGPQASPNFVPPQKYHRERDLHVRNADAETRSSVSVPPPPYPGPYLDSAGTTASNFGYQASNQGYATGAYPPHDPHPTSRSRAREAYANTSESSTGYDPNARHSVMSNSSYYTAVPGSQENSGYQNFNQGYGVHPTHDPSRSRARESYANASQSGAGYVDPNAYTRHSFMSNSSYHTTQTTGSQENYGYQAYNQGHTTGTYNPSGPSHHPQPTSRPRAHETYAHASGSGTGYDPNARHSVMSNSSYYTTRTTAVPGSQESLRMIPSEE</sequence>
<dbReference type="EMBL" id="JACAZF010000002">
    <property type="protein sequence ID" value="KAF7312482.1"/>
    <property type="molecule type" value="Genomic_DNA"/>
</dbReference>
<feature type="compositionally biased region" description="Basic and acidic residues" evidence="1">
    <location>
        <begin position="58"/>
        <end position="73"/>
    </location>
</feature>
<feature type="compositionally biased region" description="Polar residues" evidence="1">
    <location>
        <begin position="148"/>
        <end position="172"/>
    </location>
</feature>
<keyword evidence="3" id="KW-1185">Reference proteome</keyword>
<comment type="caution">
    <text evidence="2">The sequence shown here is derived from an EMBL/GenBank/DDBJ whole genome shotgun (WGS) entry which is preliminary data.</text>
</comment>
<gene>
    <name evidence="2" type="ORF">MIND_00261800</name>
</gene>